<organism evidence="2">
    <name type="scientific">Streptomyces haneummycinicus</name>
    <dbReference type="NCBI Taxonomy" id="3074435"/>
    <lineage>
        <taxon>Bacteria</taxon>
        <taxon>Bacillati</taxon>
        <taxon>Actinomycetota</taxon>
        <taxon>Actinomycetes</taxon>
        <taxon>Kitasatosporales</taxon>
        <taxon>Streptomycetaceae</taxon>
        <taxon>Streptomyces</taxon>
    </lineage>
</organism>
<evidence type="ECO:0000256" key="1">
    <source>
        <dbReference type="SAM" id="MobiDB-lite"/>
    </source>
</evidence>
<reference evidence="2" key="1">
    <citation type="submission" date="2024-06" db="EMBL/GenBank/DDBJ databases">
        <authorList>
            <consortium name="consrtm"/>
            <person name="Uemura M."/>
            <person name="Terahara T."/>
        </authorList>
    </citation>
    <scope>NUCLEOTIDE SEQUENCE</scope>
    <source>
        <strain evidence="2">KM77-8</strain>
    </source>
</reference>
<dbReference type="EMBL" id="AP035768">
    <property type="protein sequence ID" value="BFO17501.1"/>
    <property type="molecule type" value="Genomic_DNA"/>
</dbReference>
<protein>
    <submittedName>
        <fullName evidence="2">Uncharacterized protein</fullName>
    </submittedName>
</protein>
<evidence type="ECO:0000313" key="2">
    <source>
        <dbReference type="EMBL" id="BFO17501.1"/>
    </source>
</evidence>
<sequence>MRHLGDPYLVAPVAVAVTADQAESGEQPEVGEGGRAGQGEACGDGLRGEAGRLRFLSSVRMRSRVLSTGVLSMAYTSAPGRMLRSPSTLPE</sequence>
<dbReference type="AlphaFoldDB" id="A0AAT9HJA0"/>
<accession>A0AAT9HJA0</accession>
<reference evidence="2" key="2">
    <citation type="submission" date="2024-07" db="EMBL/GenBank/DDBJ databases">
        <title>Streptomyces haneummycinica sp. nov., a new antibiotic-producing actinobacterium isolated from marine sediment.</title>
        <authorList>
            <person name="Uemura M."/>
            <person name="Hamada M."/>
            <person name="Hirano S."/>
            <person name="Kobayashi K."/>
            <person name="Ohshiro T."/>
            <person name="Kobayashi T."/>
            <person name="Terahara T."/>
        </authorList>
    </citation>
    <scope>NUCLEOTIDE SEQUENCE</scope>
    <source>
        <strain evidence="2">KM77-8</strain>
    </source>
</reference>
<feature type="compositionally biased region" description="Gly residues" evidence="1">
    <location>
        <begin position="31"/>
        <end position="42"/>
    </location>
</feature>
<feature type="region of interest" description="Disordered" evidence="1">
    <location>
        <begin position="20"/>
        <end position="44"/>
    </location>
</feature>
<proteinExistence type="predicted"/>
<name>A0AAT9HJA0_9ACTN</name>
<gene>
    <name evidence="2" type="ORF">SHKM778_38890</name>
</gene>